<feature type="transmembrane region" description="Helical" evidence="2">
    <location>
        <begin position="64"/>
        <end position="80"/>
    </location>
</feature>
<comment type="caution">
    <text evidence="3">The sequence shown here is derived from an EMBL/GenBank/DDBJ whole genome shotgun (WGS) entry which is preliminary data.</text>
</comment>
<keyword evidence="2" id="KW-1133">Transmembrane helix</keyword>
<feature type="transmembrane region" description="Helical" evidence="2">
    <location>
        <begin position="86"/>
        <end position="103"/>
    </location>
</feature>
<reference evidence="3 4" key="1">
    <citation type="submission" date="2024-01" db="EMBL/GenBank/DDBJ databases">
        <title>Description of Olsenella sp. nov., isolated from pig feces.</title>
        <authorList>
            <person name="Chang Y.-H."/>
        </authorList>
    </citation>
    <scope>NUCLEOTIDE SEQUENCE [LARGE SCALE GENOMIC DNA]</scope>
    <source>
        <strain evidence="3 4">YH-ols2223</strain>
    </source>
</reference>
<feature type="region of interest" description="Disordered" evidence="1">
    <location>
        <begin position="309"/>
        <end position="371"/>
    </location>
</feature>
<dbReference type="RefSeq" id="WP_330957651.1">
    <property type="nucleotide sequence ID" value="NZ_JAZGJQ010000002.1"/>
</dbReference>
<gene>
    <name evidence="3" type="ORF">VXJ25_02560</name>
</gene>
<feature type="compositionally biased region" description="Low complexity" evidence="1">
    <location>
        <begin position="16"/>
        <end position="28"/>
    </location>
</feature>
<dbReference type="Gene3D" id="1.25.40.10">
    <property type="entry name" value="Tetratricopeptide repeat domain"/>
    <property type="match status" value="1"/>
</dbReference>
<feature type="compositionally biased region" description="Basic and acidic residues" evidence="1">
    <location>
        <begin position="362"/>
        <end position="371"/>
    </location>
</feature>
<keyword evidence="2" id="KW-0812">Transmembrane</keyword>
<keyword evidence="4" id="KW-1185">Reference proteome</keyword>
<feature type="region of interest" description="Disordered" evidence="1">
    <location>
        <begin position="1"/>
        <end position="38"/>
    </location>
</feature>
<evidence type="ECO:0000256" key="2">
    <source>
        <dbReference type="SAM" id="Phobius"/>
    </source>
</evidence>
<keyword evidence="2" id="KW-0472">Membrane</keyword>
<evidence type="ECO:0000313" key="3">
    <source>
        <dbReference type="EMBL" id="MEE6146884.1"/>
    </source>
</evidence>
<proteinExistence type="predicted"/>
<name>A0ABU7R8G3_9ACTN</name>
<organism evidence="3 4">
    <name type="scientific">Olsenella absiana</name>
    <dbReference type="NCBI Taxonomy" id="3115222"/>
    <lineage>
        <taxon>Bacteria</taxon>
        <taxon>Bacillati</taxon>
        <taxon>Actinomycetota</taxon>
        <taxon>Coriobacteriia</taxon>
        <taxon>Coriobacteriales</taxon>
        <taxon>Atopobiaceae</taxon>
        <taxon>Olsenella</taxon>
    </lineage>
</organism>
<dbReference type="EMBL" id="JAZGJQ010000002">
    <property type="protein sequence ID" value="MEE6146884.1"/>
    <property type="molecule type" value="Genomic_DNA"/>
</dbReference>
<dbReference type="Proteomes" id="UP001332931">
    <property type="component" value="Unassembled WGS sequence"/>
</dbReference>
<evidence type="ECO:0000256" key="1">
    <source>
        <dbReference type="SAM" id="MobiDB-lite"/>
    </source>
</evidence>
<feature type="compositionally biased region" description="Basic and acidic residues" evidence="1">
    <location>
        <begin position="1"/>
        <end position="15"/>
    </location>
</feature>
<protein>
    <recommendedName>
        <fullName evidence="5">Tetratricopeptide repeat protein</fullName>
    </recommendedName>
</protein>
<evidence type="ECO:0000313" key="4">
    <source>
        <dbReference type="Proteomes" id="UP001332931"/>
    </source>
</evidence>
<sequence length="371" mass="39302">MLKLKRDGAERDARPAKTAAADGGATKPVGAKGSEGLRHSPYLDMDASRVIEVQAKNVRRLKQFSLGSIVALGVIVLVVLLRGDLLISLVCVLAYVVAGRSTLTNQRRSMNALWDGVSCILTMDCDPEKYLQVLDGLLADGRVVPKGRSGRPLRESLSIWRGLCLALMGRDEEALEAVSGIGQGDPAGRSAERVLAYNQASLRLIVAADRGDAAGIDEVVDVAGRLYDKLVLHDPLCAPAELLLASARAEQALASGDLERAAELSEEVGEKAQTRQQRLSALFVHGRAADGLGDMPQAARDFSRVAEEGGTLAQRRRSEEWLAAHPGTLPSGDDPSGDGGQAAPDALGEKPGDDGREGDEDAHDRLAPEQA</sequence>
<evidence type="ECO:0008006" key="5">
    <source>
        <dbReference type="Google" id="ProtNLM"/>
    </source>
</evidence>
<accession>A0ABU7R8G3</accession>
<dbReference type="InterPro" id="IPR011990">
    <property type="entry name" value="TPR-like_helical_dom_sf"/>
</dbReference>